<sequence length="325" mass="36931">METFKSRLQELLSAENLTVPAFAIELGYDNPEKIYRLMRDENNKPSFDILQAISNKFVNWNLNWVVTGKGNKHLTPVTNGSSETIIGSNQPEPTPANSLKLSPKLSATPSPTPKNREYTPSNNNSFVNESSLIYGAKAPQIITINEHGIDNIVYVPVKARAGYLLGNGDQEYISDLPTFRMPGLNHSTYRMFETEGVSMAPTLSDRDRVIGQWVENFDNIRENRIHVVVTRSGVLVKRVLNRLKERGKIYLKSDTISHRHDHPIIEIDPEDIQELWYVNMKVSSDLSEPAEIYERVSELELNQQLMMKKLGIETPRLKQKPSNDV</sequence>
<keyword evidence="2" id="KW-0378">Hydrolase</keyword>
<comment type="caution">
    <text evidence="7">The sequence shown here is derived from an EMBL/GenBank/DDBJ whole genome shotgun (WGS) entry which is preliminary data.</text>
</comment>
<reference evidence="7 8" key="1">
    <citation type="submission" date="2018-01" db="EMBL/GenBank/DDBJ databases">
        <title>A novel member of the phylum Bacteroidetes isolated from glacier ice.</title>
        <authorList>
            <person name="Liu Q."/>
            <person name="Xin Y.-H."/>
        </authorList>
    </citation>
    <scope>NUCLEOTIDE SEQUENCE [LARGE SCALE GENOMIC DNA]</scope>
    <source>
        <strain evidence="7 8">RB1R16</strain>
    </source>
</reference>
<dbReference type="GO" id="GO:0004252">
    <property type="term" value="F:serine-type endopeptidase activity"/>
    <property type="evidence" value="ECO:0007669"/>
    <property type="project" value="InterPro"/>
</dbReference>
<evidence type="ECO:0000256" key="6">
    <source>
        <dbReference type="SAM" id="MobiDB-lite"/>
    </source>
</evidence>
<protein>
    <submittedName>
        <fullName evidence="7">Uncharacterized protein</fullName>
    </submittedName>
</protein>
<feature type="compositionally biased region" description="Polar residues" evidence="6">
    <location>
        <begin position="76"/>
        <end position="109"/>
    </location>
</feature>
<dbReference type="PANTHER" id="PTHR40661:SF3">
    <property type="entry name" value="FELS-1 PROPHAGE TRANSCRIPTIONAL REGULATOR"/>
    <property type="match status" value="1"/>
</dbReference>
<evidence type="ECO:0000256" key="3">
    <source>
        <dbReference type="ARBA" id="ARBA00023015"/>
    </source>
</evidence>
<keyword evidence="8" id="KW-1185">Reference proteome</keyword>
<dbReference type="PROSITE" id="PS00501">
    <property type="entry name" value="SPASE_I_1"/>
    <property type="match status" value="1"/>
</dbReference>
<evidence type="ECO:0000256" key="4">
    <source>
        <dbReference type="ARBA" id="ARBA00023125"/>
    </source>
</evidence>
<evidence type="ECO:0000256" key="2">
    <source>
        <dbReference type="ARBA" id="ARBA00022801"/>
    </source>
</evidence>
<dbReference type="CDD" id="cd06529">
    <property type="entry name" value="S24_LexA-like"/>
    <property type="match status" value="1"/>
</dbReference>
<dbReference type="AlphaFoldDB" id="A0A2S7SSF5"/>
<dbReference type="GO" id="GO:0006508">
    <property type="term" value="P:proteolysis"/>
    <property type="evidence" value="ECO:0007669"/>
    <property type="project" value="UniProtKB-KW"/>
</dbReference>
<dbReference type="InterPro" id="IPR039418">
    <property type="entry name" value="LexA-like"/>
</dbReference>
<dbReference type="Proteomes" id="UP000239872">
    <property type="component" value="Unassembled WGS sequence"/>
</dbReference>
<dbReference type="InterPro" id="IPR019756">
    <property type="entry name" value="Pept_S26A_signal_pept_1_Ser-AS"/>
</dbReference>
<dbReference type="InterPro" id="IPR036286">
    <property type="entry name" value="LexA/Signal_pep-like_sf"/>
</dbReference>
<evidence type="ECO:0000313" key="7">
    <source>
        <dbReference type="EMBL" id="PQJ09535.1"/>
    </source>
</evidence>
<dbReference type="GO" id="GO:0016020">
    <property type="term" value="C:membrane"/>
    <property type="evidence" value="ECO:0007669"/>
    <property type="project" value="InterPro"/>
</dbReference>
<evidence type="ECO:0000256" key="1">
    <source>
        <dbReference type="ARBA" id="ARBA00022670"/>
    </source>
</evidence>
<evidence type="ECO:0000313" key="8">
    <source>
        <dbReference type="Proteomes" id="UP000239872"/>
    </source>
</evidence>
<dbReference type="PANTHER" id="PTHR40661">
    <property type="match status" value="1"/>
</dbReference>
<feature type="region of interest" description="Disordered" evidence="6">
    <location>
        <begin position="73"/>
        <end position="123"/>
    </location>
</feature>
<gene>
    <name evidence="7" type="ORF">CJD36_020060</name>
</gene>
<dbReference type="GO" id="GO:0003677">
    <property type="term" value="F:DNA binding"/>
    <property type="evidence" value="ECO:0007669"/>
    <property type="project" value="UniProtKB-KW"/>
</dbReference>
<keyword evidence="4" id="KW-0238">DNA-binding</keyword>
<proteinExistence type="predicted"/>
<name>A0A2S7SSF5_9BACT</name>
<keyword evidence="5" id="KW-0804">Transcription</keyword>
<accession>A0A2S7SSF5</accession>
<organism evidence="7 8">
    <name type="scientific">Flavipsychrobacter stenotrophus</name>
    <dbReference type="NCBI Taxonomy" id="2077091"/>
    <lineage>
        <taxon>Bacteria</taxon>
        <taxon>Pseudomonadati</taxon>
        <taxon>Bacteroidota</taxon>
        <taxon>Chitinophagia</taxon>
        <taxon>Chitinophagales</taxon>
        <taxon>Chitinophagaceae</taxon>
        <taxon>Flavipsychrobacter</taxon>
    </lineage>
</organism>
<keyword evidence="3" id="KW-0805">Transcription regulation</keyword>
<keyword evidence="1" id="KW-0645">Protease</keyword>
<evidence type="ECO:0000256" key="5">
    <source>
        <dbReference type="ARBA" id="ARBA00023163"/>
    </source>
</evidence>
<dbReference type="SUPFAM" id="SSF51306">
    <property type="entry name" value="LexA/Signal peptidase"/>
    <property type="match status" value="1"/>
</dbReference>
<dbReference type="Gene3D" id="2.10.109.10">
    <property type="entry name" value="Umud Fragment, subunit A"/>
    <property type="match status" value="1"/>
</dbReference>
<dbReference type="EMBL" id="PPSL01000006">
    <property type="protein sequence ID" value="PQJ09535.1"/>
    <property type="molecule type" value="Genomic_DNA"/>
</dbReference>